<keyword evidence="2 5" id="KW-0812">Transmembrane</keyword>
<dbReference type="PANTHER" id="PTHR36116">
    <property type="entry name" value="UPF0060 MEMBRANE PROTEIN YNFA"/>
    <property type="match status" value="1"/>
</dbReference>
<keyword evidence="7" id="KW-1185">Reference proteome</keyword>
<evidence type="ECO:0000313" key="6">
    <source>
        <dbReference type="EMBL" id="MFD2648283.1"/>
    </source>
</evidence>
<feature type="transmembrane region" description="Helical" evidence="5">
    <location>
        <begin position="91"/>
        <end position="108"/>
    </location>
</feature>
<dbReference type="HAMAP" id="MF_00010">
    <property type="entry name" value="UPF0060"/>
    <property type="match status" value="1"/>
</dbReference>
<feature type="transmembrane region" description="Helical" evidence="5">
    <location>
        <begin position="63"/>
        <end position="79"/>
    </location>
</feature>
<keyword evidence="4 5" id="KW-0472">Membrane</keyword>
<reference evidence="7" key="1">
    <citation type="journal article" date="2019" name="Int. J. Syst. Evol. Microbiol.">
        <title>The Global Catalogue of Microorganisms (GCM) 10K type strain sequencing project: providing services to taxonomists for standard genome sequencing and annotation.</title>
        <authorList>
            <consortium name="The Broad Institute Genomics Platform"/>
            <consortium name="The Broad Institute Genome Sequencing Center for Infectious Disease"/>
            <person name="Wu L."/>
            <person name="Ma J."/>
        </authorList>
    </citation>
    <scope>NUCLEOTIDE SEQUENCE [LARGE SCALE GENOMIC DNA]</scope>
    <source>
        <strain evidence="7">CCM 7427</strain>
    </source>
</reference>
<gene>
    <name evidence="6" type="ORF">ACFSX5_10815</name>
</gene>
<evidence type="ECO:0000256" key="1">
    <source>
        <dbReference type="ARBA" id="ARBA00022475"/>
    </source>
</evidence>
<dbReference type="PANTHER" id="PTHR36116:SF1">
    <property type="entry name" value="UPF0060 MEMBRANE PROTEIN YNFA"/>
    <property type="match status" value="1"/>
</dbReference>
<accession>A0ABW5QKM3</accession>
<evidence type="ECO:0000256" key="2">
    <source>
        <dbReference type="ARBA" id="ARBA00022692"/>
    </source>
</evidence>
<dbReference type="RefSeq" id="WP_386833410.1">
    <property type="nucleotide sequence ID" value="NZ_JBHUNP010000001.1"/>
</dbReference>
<dbReference type="Pfam" id="PF02694">
    <property type="entry name" value="UPF0060"/>
    <property type="match status" value="1"/>
</dbReference>
<dbReference type="NCBIfam" id="NF002586">
    <property type="entry name" value="PRK02237.1"/>
    <property type="match status" value="1"/>
</dbReference>
<evidence type="ECO:0000256" key="4">
    <source>
        <dbReference type="ARBA" id="ARBA00023136"/>
    </source>
</evidence>
<protein>
    <submittedName>
        <fullName evidence="6">YnfA family protein</fullName>
    </submittedName>
</protein>
<name>A0ABW5QKM3_9HYPH</name>
<sequence>MPIASTAMVYALAAFAEIGGCFAFWAWLRLGHSPWWVLPGMALLAGFAWLLTLAPADAAGRAYAAYGGVYVVASLLWLTVVERQLPDRWDLVGGAIVLAGAAVILFGPRG</sequence>
<feature type="transmembrane region" description="Helical" evidence="5">
    <location>
        <begin position="7"/>
        <end position="28"/>
    </location>
</feature>
<evidence type="ECO:0000313" key="7">
    <source>
        <dbReference type="Proteomes" id="UP001597521"/>
    </source>
</evidence>
<proteinExistence type="inferred from homology"/>
<dbReference type="EMBL" id="JBHUNP010000001">
    <property type="protein sequence ID" value="MFD2648283.1"/>
    <property type="molecule type" value="Genomic_DNA"/>
</dbReference>
<dbReference type="Proteomes" id="UP001597521">
    <property type="component" value="Unassembled WGS sequence"/>
</dbReference>
<evidence type="ECO:0000256" key="5">
    <source>
        <dbReference type="HAMAP-Rule" id="MF_00010"/>
    </source>
</evidence>
<feature type="transmembrane region" description="Helical" evidence="5">
    <location>
        <begin position="34"/>
        <end position="51"/>
    </location>
</feature>
<dbReference type="InterPro" id="IPR003844">
    <property type="entry name" value="UPF0060"/>
</dbReference>
<keyword evidence="3 5" id="KW-1133">Transmembrane helix</keyword>
<organism evidence="6 7">
    <name type="scientific">Devosia albogilva</name>
    <dbReference type="NCBI Taxonomy" id="429726"/>
    <lineage>
        <taxon>Bacteria</taxon>
        <taxon>Pseudomonadati</taxon>
        <taxon>Pseudomonadota</taxon>
        <taxon>Alphaproteobacteria</taxon>
        <taxon>Hyphomicrobiales</taxon>
        <taxon>Devosiaceae</taxon>
        <taxon>Devosia</taxon>
    </lineage>
</organism>
<dbReference type="InterPro" id="IPR037185">
    <property type="entry name" value="EmrE-like"/>
</dbReference>
<comment type="caution">
    <text evidence="6">The sequence shown here is derived from an EMBL/GenBank/DDBJ whole genome shotgun (WGS) entry which is preliminary data.</text>
</comment>
<dbReference type="SUPFAM" id="SSF103481">
    <property type="entry name" value="Multidrug resistance efflux transporter EmrE"/>
    <property type="match status" value="1"/>
</dbReference>
<comment type="similarity">
    <text evidence="5">Belongs to the UPF0060 family.</text>
</comment>
<comment type="subcellular location">
    <subcellularLocation>
        <location evidence="5">Cell membrane</location>
        <topology evidence="5">Multi-pass membrane protein</topology>
    </subcellularLocation>
</comment>
<evidence type="ECO:0000256" key="3">
    <source>
        <dbReference type="ARBA" id="ARBA00022989"/>
    </source>
</evidence>
<keyword evidence="1 5" id="KW-1003">Cell membrane</keyword>